<evidence type="ECO:0000313" key="11">
    <source>
        <dbReference type="EMBL" id="ADO83057.1"/>
    </source>
</evidence>
<accession>E3H9E8</accession>
<feature type="transmembrane region" description="Helical" evidence="10">
    <location>
        <begin position="163"/>
        <end position="181"/>
    </location>
</feature>
<keyword evidence="5 10" id="KW-1133">Transmembrane helix</keyword>
<dbReference type="AlphaFoldDB" id="E3H9E8"/>
<sequence length="201" mass="22018">MFKFIFFAVLAYFLGSIPTGVIIGKKMKGIDIREHGSKNSGATNAYRVLGARYGVMVLAADAAKGFFPVMFADLAGIEGTLLILVGLITIMGHSLSIFLKFKGGKGVATSLGVFLYLVPQIMLVTIGVFVIVAYFSKYVSLASVTCAALLPILTLIMPIRESLIRVELFIMTFLIGAFVIYRHRTNISRLMNGNENKFKFK</sequence>
<keyword evidence="12" id="KW-1185">Reference proteome</keyword>
<gene>
    <name evidence="10" type="primary">plsY</name>
    <name evidence="11" type="ordered locus">Ilyop_1276</name>
</gene>
<feature type="transmembrane region" description="Helical" evidence="10">
    <location>
        <begin position="138"/>
        <end position="156"/>
    </location>
</feature>
<feature type="transmembrane region" description="Helical" evidence="10">
    <location>
        <begin position="6"/>
        <end position="24"/>
    </location>
</feature>
<keyword evidence="7 10" id="KW-0472">Membrane</keyword>
<feature type="transmembrane region" description="Helical" evidence="10">
    <location>
        <begin position="79"/>
        <end position="99"/>
    </location>
</feature>
<dbReference type="HAMAP" id="MF_01043">
    <property type="entry name" value="PlsY"/>
    <property type="match status" value="1"/>
</dbReference>
<evidence type="ECO:0000256" key="5">
    <source>
        <dbReference type="ARBA" id="ARBA00022989"/>
    </source>
</evidence>
<dbReference type="Pfam" id="PF02660">
    <property type="entry name" value="G3P_acyltransf"/>
    <property type="match status" value="1"/>
</dbReference>
<dbReference type="eggNOG" id="COG0344">
    <property type="taxonomic scope" value="Bacteria"/>
</dbReference>
<evidence type="ECO:0000256" key="7">
    <source>
        <dbReference type="ARBA" id="ARBA00023136"/>
    </source>
</evidence>
<dbReference type="Proteomes" id="UP000006875">
    <property type="component" value="Chromosome"/>
</dbReference>
<evidence type="ECO:0000256" key="8">
    <source>
        <dbReference type="ARBA" id="ARBA00023209"/>
    </source>
</evidence>
<dbReference type="NCBIfam" id="TIGR00023">
    <property type="entry name" value="glycerol-3-phosphate 1-O-acyltransferase PlsY"/>
    <property type="match status" value="1"/>
</dbReference>
<evidence type="ECO:0000313" key="12">
    <source>
        <dbReference type="Proteomes" id="UP000006875"/>
    </source>
</evidence>
<dbReference type="HOGENOM" id="CLU_081254_7_1_0"/>
<comment type="subunit">
    <text evidence="10">Probably interacts with PlsX.</text>
</comment>
<comment type="catalytic activity">
    <reaction evidence="10">
        <text>an acyl phosphate + sn-glycerol 3-phosphate = a 1-acyl-sn-glycero-3-phosphate + phosphate</text>
        <dbReference type="Rhea" id="RHEA:34075"/>
        <dbReference type="ChEBI" id="CHEBI:43474"/>
        <dbReference type="ChEBI" id="CHEBI:57597"/>
        <dbReference type="ChEBI" id="CHEBI:57970"/>
        <dbReference type="ChEBI" id="CHEBI:59918"/>
        <dbReference type="EC" id="2.3.1.275"/>
    </reaction>
</comment>
<dbReference type="SMART" id="SM01207">
    <property type="entry name" value="G3P_acyltransf"/>
    <property type="match status" value="1"/>
</dbReference>
<evidence type="ECO:0000256" key="4">
    <source>
        <dbReference type="ARBA" id="ARBA00022692"/>
    </source>
</evidence>
<keyword evidence="8 10" id="KW-0594">Phospholipid biosynthesis</keyword>
<feature type="transmembrane region" description="Helical" evidence="10">
    <location>
        <begin position="111"/>
        <end position="132"/>
    </location>
</feature>
<evidence type="ECO:0000256" key="1">
    <source>
        <dbReference type="ARBA" id="ARBA00022475"/>
    </source>
</evidence>
<keyword evidence="6 10" id="KW-0443">Lipid metabolism</keyword>
<evidence type="ECO:0000256" key="6">
    <source>
        <dbReference type="ARBA" id="ARBA00023098"/>
    </source>
</evidence>
<dbReference type="GO" id="GO:0008654">
    <property type="term" value="P:phospholipid biosynthetic process"/>
    <property type="evidence" value="ECO:0007669"/>
    <property type="project" value="UniProtKB-UniRule"/>
</dbReference>
<proteinExistence type="inferred from homology"/>
<dbReference type="EC" id="2.3.1.275" evidence="10"/>
<comment type="pathway">
    <text evidence="10">Lipid metabolism; phospholipid metabolism.</text>
</comment>
<dbReference type="STRING" id="572544.Ilyop_1276"/>
<comment type="function">
    <text evidence="10">Catalyzes the transfer of an acyl group from acyl-phosphate (acyl-PO(4)) to glycerol-3-phosphate (G3P) to form lysophosphatidic acid (LPA). This enzyme utilizes acyl-phosphate as fatty acyl donor, but not acyl-CoA or acyl-ACP.</text>
</comment>
<evidence type="ECO:0000256" key="2">
    <source>
        <dbReference type="ARBA" id="ARBA00022516"/>
    </source>
</evidence>
<dbReference type="PANTHER" id="PTHR30309">
    <property type="entry name" value="INNER MEMBRANE PROTEIN YGIH"/>
    <property type="match status" value="1"/>
</dbReference>
<comment type="subcellular location">
    <subcellularLocation>
        <location evidence="10">Cell inner membrane</location>
        <topology evidence="10">Multi-pass membrane protein</topology>
    </subcellularLocation>
</comment>
<evidence type="ECO:0000256" key="10">
    <source>
        <dbReference type="HAMAP-Rule" id="MF_01043"/>
    </source>
</evidence>
<dbReference type="UniPathway" id="UPA00085"/>
<dbReference type="GO" id="GO:0005886">
    <property type="term" value="C:plasma membrane"/>
    <property type="evidence" value="ECO:0007669"/>
    <property type="project" value="UniProtKB-SubCell"/>
</dbReference>
<reference evidence="11 12" key="1">
    <citation type="journal article" date="2010" name="Stand. Genomic Sci.">
        <title>Complete genome sequence of Ilyobacter polytropus type strain (CuHbu1).</title>
        <authorList>
            <person name="Sikorski J."/>
            <person name="Chertkov O."/>
            <person name="Lapidus A."/>
            <person name="Nolan M."/>
            <person name="Lucas S."/>
            <person name="Del Rio T.G."/>
            <person name="Tice H."/>
            <person name="Cheng J.F."/>
            <person name="Tapia R."/>
            <person name="Han C."/>
            <person name="Goodwin L."/>
            <person name="Pitluck S."/>
            <person name="Liolios K."/>
            <person name="Ivanova N."/>
            <person name="Mavromatis K."/>
            <person name="Mikhailova N."/>
            <person name="Pati A."/>
            <person name="Chen A."/>
            <person name="Palaniappan K."/>
            <person name="Land M."/>
            <person name="Hauser L."/>
            <person name="Chang Y.J."/>
            <person name="Jeffries C.D."/>
            <person name="Brambilla E."/>
            <person name="Yasawong M."/>
            <person name="Rohde M."/>
            <person name="Pukall R."/>
            <person name="Spring S."/>
            <person name="Goker M."/>
            <person name="Woyke T."/>
            <person name="Bristow J."/>
            <person name="Eisen J.A."/>
            <person name="Markowitz V."/>
            <person name="Hugenholtz P."/>
            <person name="Kyrpides N.C."/>
            <person name="Klenk H.P."/>
        </authorList>
    </citation>
    <scope>NUCLEOTIDE SEQUENCE [LARGE SCALE GENOMIC DNA]</scope>
    <source>
        <strain evidence="12">ATCC 51220 / DSM 2926 / LMG 16218 / CuHBu1</strain>
    </source>
</reference>
<dbReference type="EMBL" id="CP002281">
    <property type="protein sequence ID" value="ADO83057.1"/>
    <property type="molecule type" value="Genomic_DNA"/>
</dbReference>
<dbReference type="OrthoDB" id="9777124at2"/>
<keyword evidence="10" id="KW-0997">Cell inner membrane</keyword>
<dbReference type="GO" id="GO:0043772">
    <property type="term" value="F:acyl-phosphate glycerol-3-phosphate acyltransferase activity"/>
    <property type="evidence" value="ECO:0007669"/>
    <property type="project" value="UniProtKB-UniRule"/>
</dbReference>
<dbReference type="RefSeq" id="WP_013387724.1">
    <property type="nucleotide sequence ID" value="NC_014632.1"/>
</dbReference>
<evidence type="ECO:0000256" key="9">
    <source>
        <dbReference type="ARBA" id="ARBA00023264"/>
    </source>
</evidence>
<keyword evidence="4 10" id="KW-0812">Transmembrane</keyword>
<evidence type="ECO:0000256" key="3">
    <source>
        <dbReference type="ARBA" id="ARBA00022679"/>
    </source>
</evidence>
<dbReference type="KEGG" id="ipo:Ilyop_1276"/>
<keyword evidence="1 10" id="KW-1003">Cell membrane</keyword>
<keyword evidence="3 10" id="KW-0808">Transferase</keyword>
<dbReference type="PANTHER" id="PTHR30309:SF0">
    <property type="entry name" value="GLYCEROL-3-PHOSPHATE ACYLTRANSFERASE-RELATED"/>
    <property type="match status" value="1"/>
</dbReference>
<name>E3H9E8_ILYPC</name>
<dbReference type="InterPro" id="IPR003811">
    <property type="entry name" value="G3P_acylTferase_PlsY"/>
</dbReference>
<comment type="similarity">
    <text evidence="10">Belongs to the PlsY family.</text>
</comment>
<protein>
    <recommendedName>
        <fullName evidence="10">Glycerol-3-phosphate acyltransferase</fullName>
    </recommendedName>
    <alternativeName>
        <fullName evidence="10">Acyl-PO4 G3P acyltransferase</fullName>
    </alternativeName>
    <alternativeName>
        <fullName evidence="10">Acyl-phosphate--glycerol-3-phosphate acyltransferase</fullName>
    </alternativeName>
    <alternativeName>
        <fullName evidence="10">G3P acyltransferase</fullName>
        <shortName evidence="10">GPAT</shortName>
        <ecNumber evidence="10">2.3.1.275</ecNumber>
    </alternativeName>
    <alternativeName>
        <fullName evidence="10">Lysophosphatidic acid synthase</fullName>
        <shortName evidence="10">LPA synthase</shortName>
    </alternativeName>
</protein>
<organism evidence="11 12">
    <name type="scientific">Ilyobacter polytropus (strain ATCC 51220 / DSM 2926 / LMG 16218 / CuHBu1)</name>
    <dbReference type="NCBI Taxonomy" id="572544"/>
    <lineage>
        <taxon>Bacteria</taxon>
        <taxon>Fusobacteriati</taxon>
        <taxon>Fusobacteriota</taxon>
        <taxon>Fusobacteriia</taxon>
        <taxon>Fusobacteriales</taxon>
        <taxon>Fusobacteriaceae</taxon>
        <taxon>Ilyobacter</taxon>
    </lineage>
</organism>
<keyword evidence="9 10" id="KW-1208">Phospholipid metabolism</keyword>
<keyword evidence="2 10" id="KW-0444">Lipid biosynthesis</keyword>
<keyword evidence="11" id="KW-0012">Acyltransferase</keyword>